<dbReference type="PANTHER" id="PTHR38459:SF1">
    <property type="entry name" value="PROPHAGE BACTOPRENOL-LINKED GLUCOSE TRANSLOCASE HOMOLOG"/>
    <property type="match status" value="1"/>
</dbReference>
<feature type="transmembrane region" description="Helical" evidence="6">
    <location>
        <begin position="12"/>
        <end position="35"/>
    </location>
</feature>
<sequence>MRGQRSRLMRYLGASVLALGADLGSFLLLLAAGIFAAPASALSYAFGIFVHWLISSRAVFQDTVASGGSARLRQQVLFVLSAVAGLTLTTFVVGAGAYTGFDPRIAKLLAIVASFMLTWGLRSRIVFRSGN</sequence>
<dbReference type="GO" id="GO:0005886">
    <property type="term" value="C:plasma membrane"/>
    <property type="evidence" value="ECO:0007669"/>
    <property type="project" value="TreeGrafter"/>
</dbReference>
<evidence type="ECO:0000256" key="4">
    <source>
        <dbReference type="ARBA" id="ARBA00022989"/>
    </source>
</evidence>
<feature type="transmembrane region" description="Helical" evidence="6">
    <location>
        <begin position="76"/>
        <end position="98"/>
    </location>
</feature>
<dbReference type="Pfam" id="PF04138">
    <property type="entry name" value="GtrA_DPMS_TM"/>
    <property type="match status" value="1"/>
</dbReference>
<dbReference type="InterPro" id="IPR007267">
    <property type="entry name" value="GtrA_DPMS_TM"/>
</dbReference>
<evidence type="ECO:0000256" key="6">
    <source>
        <dbReference type="SAM" id="Phobius"/>
    </source>
</evidence>
<keyword evidence="3 6" id="KW-0812">Transmembrane</keyword>
<evidence type="ECO:0000313" key="9">
    <source>
        <dbReference type="Proteomes" id="UP000031057"/>
    </source>
</evidence>
<comment type="caution">
    <text evidence="8">The sequence shown here is derived from an EMBL/GenBank/DDBJ whole genome shotgun (WGS) entry which is preliminary data.</text>
</comment>
<evidence type="ECO:0000256" key="3">
    <source>
        <dbReference type="ARBA" id="ARBA00022692"/>
    </source>
</evidence>
<dbReference type="GO" id="GO:0000271">
    <property type="term" value="P:polysaccharide biosynthetic process"/>
    <property type="evidence" value="ECO:0007669"/>
    <property type="project" value="InterPro"/>
</dbReference>
<evidence type="ECO:0000259" key="7">
    <source>
        <dbReference type="Pfam" id="PF04138"/>
    </source>
</evidence>
<accession>A0A0B1ZU62</accession>
<evidence type="ECO:0000256" key="5">
    <source>
        <dbReference type="ARBA" id="ARBA00023136"/>
    </source>
</evidence>
<keyword evidence="9" id="KW-1185">Reference proteome</keyword>
<feature type="transmembrane region" description="Helical" evidence="6">
    <location>
        <begin position="104"/>
        <end position="121"/>
    </location>
</feature>
<gene>
    <name evidence="8" type="ORF">LK12_05780</name>
</gene>
<evidence type="ECO:0000256" key="1">
    <source>
        <dbReference type="ARBA" id="ARBA00004141"/>
    </source>
</evidence>
<dbReference type="Proteomes" id="UP000031057">
    <property type="component" value="Unassembled WGS sequence"/>
</dbReference>
<comment type="subcellular location">
    <subcellularLocation>
        <location evidence="1">Membrane</location>
        <topology evidence="1">Multi-pass membrane protein</topology>
    </subcellularLocation>
</comment>
<protein>
    <submittedName>
        <fullName evidence="8">Polysaccharide biosynthesis protein GtrA</fullName>
    </submittedName>
</protein>
<dbReference type="InterPro" id="IPR051401">
    <property type="entry name" value="GtrA_CellWall_Glycosyl"/>
</dbReference>
<organism evidence="8 9">
    <name type="scientific">Novosphingobium malaysiense</name>
    <dbReference type="NCBI Taxonomy" id="1348853"/>
    <lineage>
        <taxon>Bacteria</taxon>
        <taxon>Pseudomonadati</taxon>
        <taxon>Pseudomonadota</taxon>
        <taxon>Alphaproteobacteria</taxon>
        <taxon>Sphingomonadales</taxon>
        <taxon>Sphingomonadaceae</taxon>
        <taxon>Novosphingobium</taxon>
    </lineage>
</organism>
<dbReference type="PANTHER" id="PTHR38459">
    <property type="entry name" value="PROPHAGE BACTOPRENOL-LINKED GLUCOSE TRANSLOCASE HOMOLOG"/>
    <property type="match status" value="1"/>
</dbReference>
<feature type="transmembrane region" description="Helical" evidence="6">
    <location>
        <begin position="41"/>
        <end position="60"/>
    </location>
</feature>
<proteinExistence type="inferred from homology"/>
<dbReference type="STRING" id="1348853.LK12_05780"/>
<dbReference type="EMBL" id="JTDI01000002">
    <property type="protein sequence ID" value="KHK92698.1"/>
    <property type="molecule type" value="Genomic_DNA"/>
</dbReference>
<reference evidence="8 9" key="1">
    <citation type="submission" date="2014-10" db="EMBL/GenBank/DDBJ databases">
        <title>Genome sequence of Novosphingobium malaysiense MUSC 273(T).</title>
        <authorList>
            <person name="Lee L.-H."/>
        </authorList>
    </citation>
    <scope>NUCLEOTIDE SEQUENCE [LARGE SCALE GENOMIC DNA]</scope>
    <source>
        <strain evidence="8 9">MUSC 273</strain>
    </source>
</reference>
<keyword evidence="5 6" id="KW-0472">Membrane</keyword>
<comment type="similarity">
    <text evidence="2">Belongs to the GtrA family.</text>
</comment>
<feature type="domain" description="GtrA/DPMS transmembrane" evidence="7">
    <location>
        <begin position="10"/>
        <end position="127"/>
    </location>
</feature>
<name>A0A0B1ZU62_9SPHN</name>
<dbReference type="AlphaFoldDB" id="A0A0B1ZU62"/>
<evidence type="ECO:0000313" key="8">
    <source>
        <dbReference type="EMBL" id="KHK92698.1"/>
    </source>
</evidence>
<keyword evidence="4 6" id="KW-1133">Transmembrane helix</keyword>
<evidence type="ECO:0000256" key="2">
    <source>
        <dbReference type="ARBA" id="ARBA00009399"/>
    </source>
</evidence>